<feature type="region of interest" description="Disordered" evidence="1">
    <location>
        <begin position="169"/>
        <end position="195"/>
    </location>
</feature>
<gene>
    <name evidence="3" type="ORF">Cgig2_027060</name>
</gene>
<evidence type="ECO:0000256" key="1">
    <source>
        <dbReference type="SAM" id="MobiDB-lite"/>
    </source>
</evidence>
<feature type="compositionally biased region" description="Basic and acidic residues" evidence="1">
    <location>
        <begin position="28"/>
        <end position="41"/>
    </location>
</feature>
<dbReference type="PANTHER" id="PTHR35280:SF1">
    <property type="entry name" value="F17L21.9"/>
    <property type="match status" value="1"/>
</dbReference>
<protein>
    <submittedName>
        <fullName evidence="3">Uncharacterized protein</fullName>
    </submittedName>
</protein>
<organism evidence="3 4">
    <name type="scientific">Carnegiea gigantea</name>
    <dbReference type="NCBI Taxonomy" id="171969"/>
    <lineage>
        <taxon>Eukaryota</taxon>
        <taxon>Viridiplantae</taxon>
        <taxon>Streptophyta</taxon>
        <taxon>Embryophyta</taxon>
        <taxon>Tracheophyta</taxon>
        <taxon>Spermatophyta</taxon>
        <taxon>Magnoliopsida</taxon>
        <taxon>eudicotyledons</taxon>
        <taxon>Gunneridae</taxon>
        <taxon>Pentapetalae</taxon>
        <taxon>Caryophyllales</taxon>
        <taxon>Cactineae</taxon>
        <taxon>Cactaceae</taxon>
        <taxon>Cactoideae</taxon>
        <taxon>Echinocereeae</taxon>
        <taxon>Carnegiea</taxon>
    </lineage>
</organism>
<feature type="compositionally biased region" description="Polar residues" evidence="1">
    <location>
        <begin position="42"/>
        <end position="52"/>
    </location>
</feature>
<feature type="transmembrane region" description="Helical" evidence="2">
    <location>
        <begin position="127"/>
        <end position="148"/>
    </location>
</feature>
<keyword evidence="2" id="KW-0812">Transmembrane</keyword>
<evidence type="ECO:0000313" key="4">
    <source>
        <dbReference type="Proteomes" id="UP001153076"/>
    </source>
</evidence>
<accession>A0A9Q1KA10</accession>
<feature type="compositionally biased region" description="Polar residues" evidence="1">
    <location>
        <begin position="70"/>
        <end position="82"/>
    </location>
</feature>
<feature type="region of interest" description="Disordered" evidence="1">
    <location>
        <begin position="21"/>
        <end position="108"/>
    </location>
</feature>
<comment type="caution">
    <text evidence="3">The sequence shown here is derived from an EMBL/GenBank/DDBJ whole genome shotgun (WGS) entry which is preliminary data.</text>
</comment>
<name>A0A9Q1KA10_9CARY</name>
<sequence length="195" mass="21568">METASNKVELIQNTIQQLIESNQSDSSVTDHHHVDDGKDTHPLTQLLSQVESLQEDGSVKSLKEDGSVKLSEQPSVELNQVPSDIADEAEMNSRGETKASGSDAEDREEDVVKELKKLKKQNRTTNFLLSALIIVTVGWQISEISLLLKLKEHLTHPFRSLGSMLTGVFRRPKSDDDKESPTQQNGIRGLINPSG</sequence>
<dbReference type="EMBL" id="JAKOGI010000229">
    <property type="protein sequence ID" value="KAJ8439134.1"/>
    <property type="molecule type" value="Genomic_DNA"/>
</dbReference>
<feature type="compositionally biased region" description="Basic and acidic residues" evidence="1">
    <location>
        <begin position="57"/>
        <end position="67"/>
    </location>
</feature>
<dbReference type="AlphaFoldDB" id="A0A9Q1KA10"/>
<evidence type="ECO:0000256" key="2">
    <source>
        <dbReference type="SAM" id="Phobius"/>
    </source>
</evidence>
<keyword evidence="4" id="KW-1185">Reference proteome</keyword>
<evidence type="ECO:0000313" key="3">
    <source>
        <dbReference type="EMBL" id="KAJ8439134.1"/>
    </source>
</evidence>
<proteinExistence type="predicted"/>
<keyword evidence="2" id="KW-0472">Membrane</keyword>
<dbReference type="PANTHER" id="PTHR35280">
    <property type="entry name" value="F17L21.9"/>
    <property type="match status" value="1"/>
</dbReference>
<dbReference type="Proteomes" id="UP001153076">
    <property type="component" value="Unassembled WGS sequence"/>
</dbReference>
<keyword evidence="2" id="KW-1133">Transmembrane helix</keyword>
<reference evidence="3" key="1">
    <citation type="submission" date="2022-04" db="EMBL/GenBank/DDBJ databases">
        <title>Carnegiea gigantea Genome sequencing and assembly v2.</title>
        <authorList>
            <person name="Copetti D."/>
            <person name="Sanderson M.J."/>
            <person name="Burquez A."/>
            <person name="Wojciechowski M.F."/>
        </authorList>
    </citation>
    <scope>NUCLEOTIDE SEQUENCE</scope>
    <source>
        <strain evidence="3">SGP5-SGP5p</strain>
        <tissue evidence="3">Aerial part</tissue>
    </source>
</reference>
<dbReference type="OrthoDB" id="782808at2759"/>